<dbReference type="SUPFAM" id="SSF46565">
    <property type="entry name" value="Chaperone J-domain"/>
    <property type="match status" value="1"/>
</dbReference>
<feature type="DNA-binding region" description="HMG box" evidence="2">
    <location>
        <begin position="327"/>
        <end position="397"/>
    </location>
</feature>
<keyword evidence="4" id="KW-0732">Signal</keyword>
<dbReference type="SMART" id="SM00398">
    <property type="entry name" value="HMG"/>
    <property type="match status" value="1"/>
</dbReference>
<protein>
    <recommendedName>
        <fullName evidence="8">J domain-containing protein</fullName>
    </recommendedName>
</protein>
<proteinExistence type="predicted"/>
<feature type="region of interest" description="Disordered" evidence="3">
    <location>
        <begin position="266"/>
        <end position="340"/>
    </location>
</feature>
<dbReference type="PANTHER" id="PTHR43096:SF52">
    <property type="entry name" value="DNAJ HOMOLOG 1, MITOCHONDRIAL-RELATED"/>
    <property type="match status" value="1"/>
</dbReference>
<dbReference type="GO" id="GO:0042026">
    <property type="term" value="P:protein refolding"/>
    <property type="evidence" value="ECO:0007669"/>
    <property type="project" value="TreeGrafter"/>
</dbReference>
<evidence type="ECO:0000256" key="1">
    <source>
        <dbReference type="ARBA" id="ARBA00023186"/>
    </source>
</evidence>
<dbReference type="CDD" id="cd06257">
    <property type="entry name" value="DnaJ"/>
    <property type="match status" value="1"/>
</dbReference>
<dbReference type="GO" id="GO:0005634">
    <property type="term" value="C:nucleus"/>
    <property type="evidence" value="ECO:0007669"/>
    <property type="project" value="UniProtKB-UniRule"/>
</dbReference>
<dbReference type="GO" id="GO:0051082">
    <property type="term" value="F:unfolded protein binding"/>
    <property type="evidence" value="ECO:0007669"/>
    <property type="project" value="TreeGrafter"/>
</dbReference>
<feature type="domain" description="HMG box" evidence="6">
    <location>
        <begin position="327"/>
        <end position="397"/>
    </location>
</feature>
<evidence type="ECO:0000256" key="3">
    <source>
        <dbReference type="SAM" id="MobiDB-lite"/>
    </source>
</evidence>
<name>A0A7S2UW86_9STRA</name>
<feature type="compositionally biased region" description="Polar residues" evidence="3">
    <location>
        <begin position="301"/>
        <end position="314"/>
    </location>
</feature>
<dbReference type="InterPro" id="IPR036869">
    <property type="entry name" value="J_dom_sf"/>
</dbReference>
<evidence type="ECO:0000259" key="6">
    <source>
        <dbReference type="PROSITE" id="PS50118"/>
    </source>
</evidence>
<feature type="compositionally biased region" description="Polar residues" evidence="3">
    <location>
        <begin position="434"/>
        <end position="445"/>
    </location>
</feature>
<dbReference type="Pfam" id="PF00505">
    <property type="entry name" value="HMG_box"/>
    <property type="match status" value="1"/>
</dbReference>
<dbReference type="GO" id="GO:0005737">
    <property type="term" value="C:cytoplasm"/>
    <property type="evidence" value="ECO:0007669"/>
    <property type="project" value="TreeGrafter"/>
</dbReference>
<dbReference type="InterPro" id="IPR036910">
    <property type="entry name" value="HMG_box_dom_sf"/>
</dbReference>
<evidence type="ECO:0000313" key="7">
    <source>
        <dbReference type="EMBL" id="CAD9861082.1"/>
    </source>
</evidence>
<feature type="chain" id="PRO_5030774494" description="J domain-containing protein" evidence="4">
    <location>
        <begin position="21"/>
        <end position="464"/>
    </location>
</feature>
<feature type="signal peptide" evidence="4">
    <location>
        <begin position="1"/>
        <end position="20"/>
    </location>
</feature>
<evidence type="ECO:0000256" key="2">
    <source>
        <dbReference type="PROSITE-ProRule" id="PRU00267"/>
    </source>
</evidence>
<dbReference type="SMART" id="SM00271">
    <property type="entry name" value="DnaJ"/>
    <property type="match status" value="1"/>
</dbReference>
<dbReference type="Gene3D" id="1.10.287.110">
    <property type="entry name" value="DnaJ domain"/>
    <property type="match status" value="1"/>
</dbReference>
<feature type="domain" description="J" evidence="5">
    <location>
        <begin position="60"/>
        <end position="125"/>
    </location>
</feature>
<dbReference type="GO" id="GO:0003677">
    <property type="term" value="F:DNA binding"/>
    <property type="evidence" value="ECO:0007669"/>
    <property type="project" value="UniProtKB-UniRule"/>
</dbReference>
<dbReference type="InterPro" id="IPR009071">
    <property type="entry name" value="HMG_box_dom"/>
</dbReference>
<reference evidence="7" key="1">
    <citation type="submission" date="2021-01" db="EMBL/GenBank/DDBJ databases">
        <authorList>
            <person name="Corre E."/>
            <person name="Pelletier E."/>
            <person name="Niang G."/>
            <person name="Scheremetjew M."/>
            <person name="Finn R."/>
            <person name="Kale V."/>
            <person name="Holt S."/>
            <person name="Cochrane G."/>
            <person name="Meng A."/>
            <person name="Brown T."/>
            <person name="Cohen L."/>
        </authorList>
    </citation>
    <scope>NUCLEOTIDE SEQUENCE</scope>
    <source>
        <strain evidence="7">CCMP1661</strain>
    </source>
</reference>
<evidence type="ECO:0000259" key="5">
    <source>
        <dbReference type="PROSITE" id="PS50076"/>
    </source>
</evidence>
<accession>A0A7S2UW86</accession>
<dbReference type="AlphaFoldDB" id="A0A7S2UW86"/>
<organism evidence="7">
    <name type="scientific">Fibrocapsa japonica</name>
    <dbReference type="NCBI Taxonomy" id="94617"/>
    <lineage>
        <taxon>Eukaryota</taxon>
        <taxon>Sar</taxon>
        <taxon>Stramenopiles</taxon>
        <taxon>Ochrophyta</taxon>
        <taxon>Raphidophyceae</taxon>
        <taxon>Chattonellales</taxon>
        <taxon>Chattonellaceae</taxon>
        <taxon>Fibrocapsa</taxon>
    </lineage>
</organism>
<dbReference type="CDD" id="cd00084">
    <property type="entry name" value="HMG-box_SF"/>
    <property type="match status" value="1"/>
</dbReference>
<feature type="region of interest" description="Disordered" evidence="3">
    <location>
        <begin position="406"/>
        <end position="464"/>
    </location>
</feature>
<keyword evidence="2" id="KW-0238">DNA-binding</keyword>
<dbReference type="PROSITE" id="PS50118">
    <property type="entry name" value="HMG_BOX_2"/>
    <property type="match status" value="1"/>
</dbReference>
<feature type="compositionally biased region" description="Low complexity" evidence="3">
    <location>
        <begin position="408"/>
        <end position="421"/>
    </location>
</feature>
<dbReference type="Pfam" id="PF00226">
    <property type="entry name" value="DnaJ"/>
    <property type="match status" value="1"/>
</dbReference>
<dbReference type="Gene3D" id="1.10.30.10">
    <property type="entry name" value="High mobility group box domain"/>
    <property type="match status" value="1"/>
</dbReference>
<dbReference type="PRINTS" id="PR00625">
    <property type="entry name" value="JDOMAIN"/>
</dbReference>
<dbReference type="SUPFAM" id="SSF47095">
    <property type="entry name" value="HMG-box"/>
    <property type="match status" value="1"/>
</dbReference>
<sequence>MRDFFKSSLLFFSLFHCSLAFLNGSTAKSTTRVQYEHGRCSSIFITLSARKILAEEPKLDYYRILGVDKKADTEEIQQAYRTLARTCHPDLNKDDPKAVEAFRVLNTAYTVLRDPKLRSSYDAGVAFDQFMGIAEEIAVEIAIPIIKDVAIPMVAMATTKVLNIFSEGFTSVKSIAAQSSRKSTAAVENNGPFYRFKRWGSIIKADEEKSDSEVVVQVAGDTYVQEVIASQPEREPVQVEDVPQVEDVSQKVSSFFVGLHRVEEDTPQAEVQVQSPTKAEDTTAPSPAPAQKPKQAKEAVEQNSLHPGSHQGESSSEEDVLEKPAKKPRRPSGWQTFQNEQRPILQATGLQFGQISVKLGKLWKAKSNEEKQYYQDTAMKEWQEKKVREDPQVGSWLYQKLNPNTEYSISNTSGSLTSTSSQNYSWRAEDEMCGSSNDGISSLYSEPSEDLDSEKETAGRFGLN</sequence>
<dbReference type="InterPro" id="IPR001623">
    <property type="entry name" value="DnaJ_domain"/>
</dbReference>
<dbReference type="EMBL" id="HBHR01007336">
    <property type="protein sequence ID" value="CAD9861082.1"/>
    <property type="molecule type" value="Transcribed_RNA"/>
</dbReference>
<evidence type="ECO:0000256" key="4">
    <source>
        <dbReference type="SAM" id="SignalP"/>
    </source>
</evidence>
<gene>
    <name evidence="7" type="ORF">FJAP1339_LOCUS3604</name>
</gene>
<keyword evidence="2" id="KW-0539">Nucleus</keyword>
<evidence type="ECO:0008006" key="8">
    <source>
        <dbReference type="Google" id="ProtNLM"/>
    </source>
</evidence>
<dbReference type="PROSITE" id="PS50076">
    <property type="entry name" value="DNAJ_2"/>
    <property type="match status" value="1"/>
</dbReference>
<keyword evidence="1" id="KW-0143">Chaperone</keyword>
<dbReference type="PANTHER" id="PTHR43096">
    <property type="entry name" value="DNAJ HOMOLOG 1, MITOCHONDRIAL-RELATED"/>
    <property type="match status" value="1"/>
</dbReference>